<evidence type="ECO:0000256" key="1">
    <source>
        <dbReference type="SAM" id="MobiDB-lite"/>
    </source>
</evidence>
<reference evidence="2" key="2">
    <citation type="journal article" date="2015" name="Data Brief">
        <title>Shoot transcriptome of the giant reed, Arundo donax.</title>
        <authorList>
            <person name="Barrero R.A."/>
            <person name="Guerrero F.D."/>
            <person name="Moolhuijzen P."/>
            <person name="Goolsby J.A."/>
            <person name="Tidwell J."/>
            <person name="Bellgard S.E."/>
            <person name="Bellgard M.I."/>
        </authorList>
    </citation>
    <scope>NUCLEOTIDE SEQUENCE</scope>
    <source>
        <tissue evidence="2">Shoot tissue taken approximately 20 cm above the soil surface</tissue>
    </source>
</reference>
<dbReference type="AlphaFoldDB" id="A0A0A8Z859"/>
<reference evidence="2" key="1">
    <citation type="submission" date="2014-09" db="EMBL/GenBank/DDBJ databases">
        <authorList>
            <person name="Magalhaes I.L.F."/>
            <person name="Oliveira U."/>
            <person name="Santos F.R."/>
            <person name="Vidigal T.H.D.A."/>
            <person name="Brescovit A.D."/>
            <person name="Santos A.J."/>
        </authorList>
    </citation>
    <scope>NUCLEOTIDE SEQUENCE</scope>
    <source>
        <tissue evidence="2">Shoot tissue taken approximately 20 cm above the soil surface</tissue>
    </source>
</reference>
<evidence type="ECO:0000313" key="2">
    <source>
        <dbReference type="EMBL" id="JAD35569.1"/>
    </source>
</evidence>
<feature type="region of interest" description="Disordered" evidence="1">
    <location>
        <begin position="1"/>
        <end position="86"/>
    </location>
</feature>
<dbReference type="EMBL" id="GBRH01262326">
    <property type="protein sequence ID" value="JAD35569.1"/>
    <property type="molecule type" value="Transcribed_RNA"/>
</dbReference>
<feature type="compositionally biased region" description="Low complexity" evidence="1">
    <location>
        <begin position="26"/>
        <end position="40"/>
    </location>
</feature>
<protein>
    <submittedName>
        <fullName evidence="2">Uncharacterized protein</fullName>
    </submittedName>
</protein>
<organism evidence="2">
    <name type="scientific">Arundo donax</name>
    <name type="common">Giant reed</name>
    <name type="synonym">Donax arundinaceus</name>
    <dbReference type="NCBI Taxonomy" id="35708"/>
    <lineage>
        <taxon>Eukaryota</taxon>
        <taxon>Viridiplantae</taxon>
        <taxon>Streptophyta</taxon>
        <taxon>Embryophyta</taxon>
        <taxon>Tracheophyta</taxon>
        <taxon>Spermatophyta</taxon>
        <taxon>Magnoliopsida</taxon>
        <taxon>Liliopsida</taxon>
        <taxon>Poales</taxon>
        <taxon>Poaceae</taxon>
        <taxon>PACMAD clade</taxon>
        <taxon>Arundinoideae</taxon>
        <taxon>Arundineae</taxon>
        <taxon>Arundo</taxon>
    </lineage>
</organism>
<feature type="compositionally biased region" description="Basic residues" evidence="1">
    <location>
        <begin position="41"/>
        <end position="55"/>
    </location>
</feature>
<accession>A0A0A8Z859</accession>
<proteinExistence type="predicted"/>
<sequence>MTSWRSRAAASCATPAGCSSSGIHGARSWRPSSATSSASSPRRRSAPCSEHRRRGTPAPRSSSSAGRTASGATATPPRCSTKCCAS</sequence>
<name>A0A0A8Z859_ARUDO</name>
<feature type="compositionally biased region" description="Low complexity" evidence="1">
    <location>
        <begin position="56"/>
        <end position="78"/>
    </location>
</feature>